<dbReference type="VEuPathDB" id="VectorBase:ASIC006024"/>
<dbReference type="InterPro" id="IPR029058">
    <property type="entry name" value="AB_hydrolase_fold"/>
</dbReference>
<evidence type="ECO:0000313" key="8">
    <source>
        <dbReference type="Proteomes" id="UP000030765"/>
    </source>
</evidence>
<organism evidence="6">
    <name type="scientific">Anopheles sinensis</name>
    <name type="common">Mosquito</name>
    <dbReference type="NCBI Taxonomy" id="74873"/>
    <lineage>
        <taxon>Eukaryota</taxon>
        <taxon>Metazoa</taxon>
        <taxon>Ecdysozoa</taxon>
        <taxon>Arthropoda</taxon>
        <taxon>Hexapoda</taxon>
        <taxon>Insecta</taxon>
        <taxon>Pterygota</taxon>
        <taxon>Neoptera</taxon>
        <taxon>Endopterygota</taxon>
        <taxon>Diptera</taxon>
        <taxon>Nematocera</taxon>
        <taxon>Culicoidea</taxon>
        <taxon>Culicidae</taxon>
        <taxon>Anophelinae</taxon>
        <taxon>Anopheles</taxon>
    </lineage>
</organism>
<gene>
    <name evidence="6" type="ORF">ZHAS_00006024</name>
</gene>
<dbReference type="GO" id="GO:0006508">
    <property type="term" value="P:proteolysis"/>
    <property type="evidence" value="ECO:0007669"/>
    <property type="project" value="UniProtKB-KW"/>
</dbReference>
<dbReference type="OrthoDB" id="1735038at2759"/>
<dbReference type="EMBL" id="ATLV01014346">
    <property type="status" value="NOT_ANNOTATED_CDS"/>
    <property type="molecule type" value="Genomic_DNA"/>
</dbReference>
<reference evidence="6 8" key="1">
    <citation type="journal article" date="2014" name="BMC Genomics">
        <title>Genome sequence of Anopheles sinensis provides insight into genetics basis of mosquito competence for malaria parasites.</title>
        <authorList>
            <person name="Zhou D."/>
            <person name="Zhang D."/>
            <person name="Ding G."/>
            <person name="Shi L."/>
            <person name="Hou Q."/>
            <person name="Ye Y."/>
            <person name="Xu Y."/>
            <person name="Zhou H."/>
            <person name="Xiong C."/>
            <person name="Li S."/>
            <person name="Yu J."/>
            <person name="Hong S."/>
            <person name="Yu X."/>
            <person name="Zou P."/>
            <person name="Chen C."/>
            <person name="Chang X."/>
            <person name="Wang W."/>
            <person name="Lv Y."/>
            <person name="Sun Y."/>
            <person name="Ma L."/>
            <person name="Shen B."/>
            <person name="Zhu C."/>
        </authorList>
    </citation>
    <scope>NUCLEOTIDE SEQUENCE [LARGE SCALE GENOMIC DNA]</scope>
</reference>
<dbReference type="EnsemblMetazoa" id="ASIC006024-RA">
    <property type="protein sequence ID" value="ASIC006024-PA"/>
    <property type="gene ID" value="ASIC006024"/>
</dbReference>
<dbReference type="AlphaFoldDB" id="A0A084VKZ2"/>
<proteinExistence type="inferred from homology"/>
<keyword evidence="8" id="KW-1185">Reference proteome</keyword>
<dbReference type="Pfam" id="PF05577">
    <property type="entry name" value="Peptidase_S28"/>
    <property type="match status" value="1"/>
</dbReference>
<name>A0A084VKZ2_ANOSI</name>
<reference evidence="7" key="2">
    <citation type="submission" date="2020-05" db="UniProtKB">
        <authorList>
            <consortium name="EnsemblMetazoa"/>
        </authorList>
    </citation>
    <scope>IDENTIFICATION</scope>
</reference>
<evidence type="ECO:0000313" key="7">
    <source>
        <dbReference type="EnsemblMetazoa" id="ASIC006024-PA"/>
    </source>
</evidence>
<comment type="similarity">
    <text evidence="1">Belongs to the peptidase S28 family.</text>
</comment>
<dbReference type="GO" id="GO:0008239">
    <property type="term" value="F:dipeptidyl-peptidase activity"/>
    <property type="evidence" value="ECO:0007669"/>
    <property type="project" value="TreeGrafter"/>
</dbReference>
<keyword evidence="3" id="KW-0732">Signal</keyword>
<keyword evidence="4" id="KW-0378">Hydrolase</keyword>
<dbReference type="InterPro" id="IPR008758">
    <property type="entry name" value="Peptidase_S28"/>
</dbReference>
<evidence type="ECO:0000256" key="2">
    <source>
        <dbReference type="ARBA" id="ARBA00022670"/>
    </source>
</evidence>
<evidence type="ECO:0000256" key="5">
    <source>
        <dbReference type="ARBA" id="ARBA00023180"/>
    </source>
</evidence>
<dbReference type="PANTHER" id="PTHR11010:SF5">
    <property type="entry name" value="RE36938P-RELATED"/>
    <property type="match status" value="1"/>
</dbReference>
<evidence type="ECO:0000256" key="1">
    <source>
        <dbReference type="ARBA" id="ARBA00011079"/>
    </source>
</evidence>
<dbReference type="GO" id="GO:0070008">
    <property type="term" value="F:serine-type exopeptidase activity"/>
    <property type="evidence" value="ECO:0007669"/>
    <property type="project" value="InterPro"/>
</dbReference>
<evidence type="ECO:0000256" key="4">
    <source>
        <dbReference type="ARBA" id="ARBA00022801"/>
    </source>
</evidence>
<sequence>MGNTIRTFGHDDCFGVIWRGFRTAENLVDAGLYDRISEMFRSLYQLCTEFGWFLTSSTGDSPFGTRITYRYFLETCRAVFGDWMTEDIVYEGVRLTNLHFGADDPRVTNVVFVNAEFDPTRLLSITNYTNTFANAFVIDRAVVALDWMTPTDNDPEAMQRIQQEIEFYINLWVTDGFGPRSD</sequence>
<keyword evidence="5" id="KW-0325">Glycoprotein</keyword>
<protein>
    <submittedName>
        <fullName evidence="6 7">Uncharacterized protein</fullName>
    </submittedName>
</protein>
<dbReference type="PANTHER" id="PTHR11010">
    <property type="entry name" value="PROTEASE S28 PRO-X CARBOXYPEPTIDASE-RELATED"/>
    <property type="match status" value="1"/>
</dbReference>
<dbReference type="Proteomes" id="UP000030765">
    <property type="component" value="Unassembled WGS sequence"/>
</dbReference>
<dbReference type="Gene3D" id="3.40.50.1820">
    <property type="entry name" value="alpha/beta hydrolase"/>
    <property type="match status" value="1"/>
</dbReference>
<evidence type="ECO:0000256" key="3">
    <source>
        <dbReference type="ARBA" id="ARBA00022729"/>
    </source>
</evidence>
<accession>A0A084VKZ2</accession>
<dbReference type="EMBL" id="KE524960">
    <property type="protein sequence ID" value="KFB38636.1"/>
    <property type="molecule type" value="Genomic_DNA"/>
</dbReference>
<evidence type="ECO:0000313" key="6">
    <source>
        <dbReference type="EMBL" id="KFB38636.1"/>
    </source>
</evidence>
<keyword evidence="2" id="KW-0645">Protease</keyword>